<dbReference type="AlphaFoldDB" id="A0A951Q605"/>
<sequence>MVHSQSDRPSELTAELASASIAELVAEIEAKTPTETGQTIEQIEKALKDIYFVSGLGADERVFYLLKLEGYQPIHIRWLKPEPDESIADYAKRLTAQIKSDRPIIIGLSFGGIISIEIAKHIEVEKVILISSAKTDAEIPLYFKLFRWLPIHRVFPFKTLLWTTYRLAYWIFSLETPDECQLLRAILVDTDADFLKWALHKVVTWKNQTVPDCLHHLHGTSDRIFPIHFVTPHAKVEQGGHFMVINRATQISSLLEGILKVI</sequence>
<accession>A0A951Q605</accession>
<dbReference type="Pfam" id="PF12697">
    <property type="entry name" value="Abhydrolase_6"/>
    <property type="match status" value="1"/>
</dbReference>
<dbReference type="Proteomes" id="UP000757435">
    <property type="component" value="Unassembled WGS sequence"/>
</dbReference>
<organism evidence="2 3">
    <name type="scientific">Drouetiella hepatica Uher 2000/2452</name>
    <dbReference type="NCBI Taxonomy" id="904376"/>
    <lineage>
        <taxon>Bacteria</taxon>
        <taxon>Bacillati</taxon>
        <taxon>Cyanobacteriota</taxon>
        <taxon>Cyanophyceae</taxon>
        <taxon>Oculatellales</taxon>
        <taxon>Oculatellaceae</taxon>
        <taxon>Drouetiella</taxon>
    </lineage>
</organism>
<dbReference type="InterPro" id="IPR000073">
    <property type="entry name" value="AB_hydrolase_1"/>
</dbReference>
<feature type="domain" description="AB hydrolase-1" evidence="1">
    <location>
        <begin position="51"/>
        <end position="244"/>
    </location>
</feature>
<evidence type="ECO:0000313" key="2">
    <source>
        <dbReference type="EMBL" id="MBW4657267.1"/>
    </source>
</evidence>
<dbReference type="GO" id="GO:0016787">
    <property type="term" value="F:hydrolase activity"/>
    <property type="evidence" value="ECO:0007669"/>
    <property type="project" value="UniProtKB-KW"/>
</dbReference>
<evidence type="ECO:0000313" key="3">
    <source>
        <dbReference type="Proteomes" id="UP000757435"/>
    </source>
</evidence>
<comment type="caution">
    <text evidence="2">The sequence shown here is derived from an EMBL/GenBank/DDBJ whole genome shotgun (WGS) entry which is preliminary data.</text>
</comment>
<reference evidence="2" key="1">
    <citation type="submission" date="2021-05" db="EMBL/GenBank/DDBJ databases">
        <authorList>
            <person name="Pietrasiak N."/>
            <person name="Ward R."/>
            <person name="Stajich J.E."/>
            <person name="Kurbessoian T."/>
        </authorList>
    </citation>
    <scope>NUCLEOTIDE SEQUENCE</scope>
    <source>
        <strain evidence="2">UHER 2000/2452</strain>
    </source>
</reference>
<dbReference type="EMBL" id="JAHHHD010000001">
    <property type="protein sequence ID" value="MBW4657267.1"/>
    <property type="molecule type" value="Genomic_DNA"/>
</dbReference>
<protein>
    <submittedName>
        <fullName evidence="2">Alpha/beta hydrolase</fullName>
    </submittedName>
</protein>
<evidence type="ECO:0000259" key="1">
    <source>
        <dbReference type="Pfam" id="PF12697"/>
    </source>
</evidence>
<proteinExistence type="predicted"/>
<dbReference type="Gene3D" id="3.40.50.1820">
    <property type="entry name" value="alpha/beta hydrolase"/>
    <property type="match status" value="1"/>
</dbReference>
<reference evidence="2" key="2">
    <citation type="journal article" date="2022" name="Microbiol. Resour. Announc.">
        <title>Metagenome Sequencing to Explore Phylogenomics of Terrestrial Cyanobacteria.</title>
        <authorList>
            <person name="Ward R.D."/>
            <person name="Stajich J.E."/>
            <person name="Johansen J.R."/>
            <person name="Huntemann M."/>
            <person name="Clum A."/>
            <person name="Foster B."/>
            <person name="Foster B."/>
            <person name="Roux S."/>
            <person name="Palaniappan K."/>
            <person name="Varghese N."/>
            <person name="Mukherjee S."/>
            <person name="Reddy T.B.K."/>
            <person name="Daum C."/>
            <person name="Copeland A."/>
            <person name="Chen I.A."/>
            <person name="Ivanova N.N."/>
            <person name="Kyrpides N.C."/>
            <person name="Shapiro N."/>
            <person name="Eloe-Fadrosh E.A."/>
            <person name="Pietrasiak N."/>
        </authorList>
    </citation>
    <scope>NUCLEOTIDE SEQUENCE</scope>
    <source>
        <strain evidence="2">UHER 2000/2452</strain>
    </source>
</reference>
<keyword evidence="2" id="KW-0378">Hydrolase</keyword>
<gene>
    <name evidence="2" type="ORF">KME15_01215</name>
</gene>
<dbReference type="InterPro" id="IPR029058">
    <property type="entry name" value="AB_hydrolase_fold"/>
</dbReference>
<name>A0A951Q605_9CYAN</name>
<dbReference type="SUPFAM" id="SSF53474">
    <property type="entry name" value="alpha/beta-Hydrolases"/>
    <property type="match status" value="1"/>
</dbReference>